<evidence type="ECO:0000256" key="3">
    <source>
        <dbReference type="ARBA" id="ARBA00022827"/>
    </source>
</evidence>
<dbReference type="AlphaFoldDB" id="S3DW10"/>
<dbReference type="PANTHER" id="PTHR13789">
    <property type="entry name" value="MONOOXYGENASE"/>
    <property type="match status" value="1"/>
</dbReference>
<evidence type="ECO:0000313" key="8">
    <source>
        <dbReference type="Proteomes" id="UP000016922"/>
    </source>
</evidence>
<keyword evidence="8" id="KW-1185">Reference proteome</keyword>
<comment type="similarity">
    <text evidence="1">Belongs to the paxM FAD-dependent monooxygenase family.</text>
</comment>
<name>S3DW10_GLAL2</name>
<dbReference type="OMA" id="RWHKANW"/>
<keyword evidence="5" id="KW-0503">Monooxygenase</keyword>
<keyword evidence="2" id="KW-0285">Flavoprotein</keyword>
<sequence length="438" mass="49488">MTNLDRAPETGIRVIIIGTGFAGLTAAIECHRKGHSVLVLESFTELKVLGDVISFGPNSVRIFHGWPGMQERLDPICHETNEIQIRTWEGELILNQSWKEKERSWGRNYNGHRGQIHQVVFDYAVEIGIDIRLGHRVVDYFETETKAGVVANRQTFIGDVVLAADGVRSKGRTIVLGYEDKPKASGYAVYRAWFDVGKMAEDPDFDFLFEKQDDLCIWIGQDIHFIAATPKSGKEFSWVCTHKDDGDVEESWSANAPLSDARKNLEGWDPVIHKILDLTPDPVIDWKLVYRDPLPTWISPKRRIALIGDAAHPFLPTSIQGASQSMEDGVTIAVCLRKAGKDGVQEALRVFEALRYERVKGSQKTGETTRDRWHKADWDEVRKNPRSMELQREEWILNFDAEDYAEESYSETLTSLGKQESAVTFADIPKSVDVSVLA</sequence>
<protein>
    <submittedName>
        <fullName evidence="7">FAD/NAD(P)-binding protein</fullName>
    </submittedName>
</protein>
<dbReference type="RefSeq" id="XP_008076959.1">
    <property type="nucleotide sequence ID" value="XM_008078768.1"/>
</dbReference>
<evidence type="ECO:0000259" key="6">
    <source>
        <dbReference type="Pfam" id="PF01494"/>
    </source>
</evidence>
<reference evidence="7 8" key="1">
    <citation type="journal article" date="2013" name="BMC Genomics">
        <title>Genomics-driven discovery of the pneumocandin biosynthetic gene cluster in the fungus Glarea lozoyensis.</title>
        <authorList>
            <person name="Chen L."/>
            <person name="Yue Q."/>
            <person name="Zhang X."/>
            <person name="Xiang M."/>
            <person name="Wang C."/>
            <person name="Li S."/>
            <person name="Che Y."/>
            <person name="Ortiz-Lopez F.J."/>
            <person name="Bills G.F."/>
            <person name="Liu X."/>
            <person name="An Z."/>
        </authorList>
    </citation>
    <scope>NUCLEOTIDE SEQUENCE [LARGE SCALE GENOMIC DNA]</scope>
    <source>
        <strain evidence="8">ATCC 20868 / MF5171</strain>
    </source>
</reference>
<dbReference type="eggNOG" id="KOG2614">
    <property type="taxonomic scope" value="Eukaryota"/>
</dbReference>
<evidence type="ECO:0000256" key="1">
    <source>
        <dbReference type="ARBA" id="ARBA00007992"/>
    </source>
</evidence>
<dbReference type="EMBL" id="KE145353">
    <property type="protein sequence ID" value="EPE36141.1"/>
    <property type="molecule type" value="Genomic_DNA"/>
</dbReference>
<dbReference type="InterPro" id="IPR002938">
    <property type="entry name" value="FAD-bd"/>
</dbReference>
<proteinExistence type="inferred from homology"/>
<keyword evidence="3" id="KW-0274">FAD</keyword>
<dbReference type="GO" id="GO:0004497">
    <property type="term" value="F:monooxygenase activity"/>
    <property type="evidence" value="ECO:0007669"/>
    <property type="project" value="UniProtKB-KW"/>
</dbReference>
<evidence type="ECO:0000256" key="2">
    <source>
        <dbReference type="ARBA" id="ARBA00022630"/>
    </source>
</evidence>
<organism evidence="7 8">
    <name type="scientific">Glarea lozoyensis (strain ATCC 20868 / MF5171)</name>
    <dbReference type="NCBI Taxonomy" id="1116229"/>
    <lineage>
        <taxon>Eukaryota</taxon>
        <taxon>Fungi</taxon>
        <taxon>Dikarya</taxon>
        <taxon>Ascomycota</taxon>
        <taxon>Pezizomycotina</taxon>
        <taxon>Leotiomycetes</taxon>
        <taxon>Helotiales</taxon>
        <taxon>Helotiaceae</taxon>
        <taxon>Glarea</taxon>
    </lineage>
</organism>
<evidence type="ECO:0000256" key="5">
    <source>
        <dbReference type="ARBA" id="ARBA00023033"/>
    </source>
</evidence>
<dbReference type="SUPFAM" id="SSF51905">
    <property type="entry name" value="FAD/NAD(P)-binding domain"/>
    <property type="match status" value="1"/>
</dbReference>
<feature type="domain" description="FAD-binding" evidence="6">
    <location>
        <begin position="13"/>
        <end position="358"/>
    </location>
</feature>
<dbReference type="GeneID" id="19464533"/>
<dbReference type="InterPro" id="IPR036188">
    <property type="entry name" value="FAD/NAD-bd_sf"/>
</dbReference>
<dbReference type="SUPFAM" id="SSF54373">
    <property type="entry name" value="FAD-linked reductases, C-terminal domain"/>
    <property type="match status" value="1"/>
</dbReference>
<dbReference type="KEGG" id="glz:GLAREA_05479"/>
<dbReference type="Pfam" id="PF01494">
    <property type="entry name" value="FAD_binding_3"/>
    <property type="match status" value="1"/>
</dbReference>
<dbReference type="InterPro" id="IPR050493">
    <property type="entry name" value="FAD-dep_Monooxygenase_BioMet"/>
</dbReference>
<dbReference type="Proteomes" id="UP000016922">
    <property type="component" value="Unassembled WGS sequence"/>
</dbReference>
<gene>
    <name evidence="7" type="ORF">GLAREA_05479</name>
</gene>
<dbReference type="OrthoDB" id="9993796at2759"/>
<evidence type="ECO:0000256" key="4">
    <source>
        <dbReference type="ARBA" id="ARBA00023002"/>
    </source>
</evidence>
<dbReference type="PRINTS" id="PR00420">
    <property type="entry name" value="RNGMNOXGNASE"/>
</dbReference>
<dbReference type="PANTHER" id="PTHR13789:SF236">
    <property type="entry name" value="MONOOXYGENASE, PUTATIVE (AFU_ORTHOLOGUE AFUA_6G12060)-RELATED"/>
    <property type="match status" value="1"/>
</dbReference>
<dbReference type="HOGENOM" id="CLU_009665_19_1_1"/>
<evidence type="ECO:0000313" key="7">
    <source>
        <dbReference type="EMBL" id="EPE36141.1"/>
    </source>
</evidence>
<keyword evidence="4" id="KW-0560">Oxidoreductase</keyword>
<dbReference type="Gene3D" id="3.50.50.60">
    <property type="entry name" value="FAD/NAD(P)-binding domain"/>
    <property type="match status" value="1"/>
</dbReference>
<accession>S3DW10</accession>
<dbReference type="GO" id="GO:0071949">
    <property type="term" value="F:FAD binding"/>
    <property type="evidence" value="ECO:0007669"/>
    <property type="project" value="InterPro"/>
</dbReference>